<dbReference type="AlphaFoldDB" id="A0A7S4MGE0"/>
<dbReference type="GO" id="GO:0005737">
    <property type="term" value="C:cytoplasm"/>
    <property type="evidence" value="ECO:0007669"/>
    <property type="project" value="TreeGrafter"/>
</dbReference>
<evidence type="ECO:0000256" key="1">
    <source>
        <dbReference type="ARBA" id="ARBA00004141"/>
    </source>
</evidence>
<keyword evidence="3" id="KW-0812">Transmembrane</keyword>
<keyword evidence="5" id="KW-0472">Membrane</keyword>
<proteinExistence type="inferred from homology"/>
<evidence type="ECO:0000256" key="7">
    <source>
        <dbReference type="SAM" id="SignalP"/>
    </source>
</evidence>
<protein>
    <submittedName>
        <fullName evidence="8">Uncharacterized protein</fullName>
    </submittedName>
</protein>
<evidence type="ECO:0000313" key="8">
    <source>
        <dbReference type="EMBL" id="CAE2220392.1"/>
    </source>
</evidence>
<evidence type="ECO:0000256" key="4">
    <source>
        <dbReference type="ARBA" id="ARBA00022989"/>
    </source>
</evidence>
<comment type="subcellular location">
    <subcellularLocation>
        <location evidence="1">Membrane</location>
        <topology evidence="1">Multi-pass membrane protein</topology>
    </subcellularLocation>
</comment>
<dbReference type="EMBL" id="HBKQ01011955">
    <property type="protein sequence ID" value="CAE2220392.1"/>
    <property type="molecule type" value="Transcribed_RNA"/>
</dbReference>
<feature type="signal peptide" evidence="7">
    <location>
        <begin position="1"/>
        <end position="24"/>
    </location>
</feature>
<sequence length="262" mass="28648">MRGASAFAFATMAISTVIFPSCCAEKNFPVVPIARTSPAISRSTKSLQKILALRAGSDTDPTSLISSASFSTIASVINTFYRTSPLLAAFLTCGANASAADIVAQKRASIVAADPNNENKHCRPIEKRRTLAFLLYGGLYQGVAQEFLYNRFLPKLFGVGTAPPAVIGKVLFDMLVLTPFLCLPVAYLVKSMVYQRPLSDAWERYSYDVREAGLLKKFWCLWGPVQCLTFGIVPEHFRVSFVSSVSFFWLIVLSTISSGKSD</sequence>
<feature type="chain" id="PRO_5030984587" evidence="7">
    <location>
        <begin position="25"/>
        <end position="262"/>
    </location>
</feature>
<keyword evidence="4" id="KW-1133">Transmembrane helix</keyword>
<dbReference type="PANTHER" id="PTHR11266:SF121">
    <property type="entry name" value="OS09G0315000 PROTEIN"/>
    <property type="match status" value="1"/>
</dbReference>
<gene>
    <name evidence="8" type="ORF">OAUR00152_LOCUS8111</name>
</gene>
<evidence type="ECO:0000256" key="5">
    <source>
        <dbReference type="ARBA" id="ARBA00023136"/>
    </source>
</evidence>
<dbReference type="Pfam" id="PF04117">
    <property type="entry name" value="Mpv17_PMP22"/>
    <property type="match status" value="1"/>
</dbReference>
<dbReference type="PANTHER" id="PTHR11266">
    <property type="entry name" value="PEROXISOMAL MEMBRANE PROTEIN 2, PXMP2 MPV17"/>
    <property type="match status" value="1"/>
</dbReference>
<evidence type="ECO:0000256" key="2">
    <source>
        <dbReference type="ARBA" id="ARBA00006824"/>
    </source>
</evidence>
<keyword evidence="7" id="KW-0732">Signal</keyword>
<reference evidence="8" key="1">
    <citation type="submission" date="2021-01" db="EMBL/GenBank/DDBJ databases">
        <authorList>
            <person name="Corre E."/>
            <person name="Pelletier E."/>
            <person name="Niang G."/>
            <person name="Scheremetjew M."/>
            <person name="Finn R."/>
            <person name="Kale V."/>
            <person name="Holt S."/>
            <person name="Cochrane G."/>
            <person name="Meng A."/>
            <person name="Brown T."/>
            <person name="Cohen L."/>
        </authorList>
    </citation>
    <scope>NUCLEOTIDE SEQUENCE</scope>
    <source>
        <strain evidence="8">Isolate 1302-5</strain>
    </source>
</reference>
<comment type="similarity">
    <text evidence="2 6">Belongs to the peroxisomal membrane protein PXMP2/4 family.</text>
</comment>
<dbReference type="InterPro" id="IPR007248">
    <property type="entry name" value="Mpv17_PMP22"/>
</dbReference>
<accession>A0A7S4MGE0</accession>
<organism evidence="8">
    <name type="scientific">Odontella aurita</name>
    <dbReference type="NCBI Taxonomy" id="265563"/>
    <lineage>
        <taxon>Eukaryota</taxon>
        <taxon>Sar</taxon>
        <taxon>Stramenopiles</taxon>
        <taxon>Ochrophyta</taxon>
        <taxon>Bacillariophyta</taxon>
        <taxon>Mediophyceae</taxon>
        <taxon>Biddulphiophycidae</taxon>
        <taxon>Eupodiscales</taxon>
        <taxon>Odontellaceae</taxon>
        <taxon>Odontella</taxon>
    </lineage>
</organism>
<name>A0A7S4MGE0_9STRA</name>
<evidence type="ECO:0000256" key="3">
    <source>
        <dbReference type="ARBA" id="ARBA00022692"/>
    </source>
</evidence>
<evidence type="ECO:0000256" key="6">
    <source>
        <dbReference type="RuleBase" id="RU363053"/>
    </source>
</evidence>
<dbReference type="GO" id="GO:0016020">
    <property type="term" value="C:membrane"/>
    <property type="evidence" value="ECO:0007669"/>
    <property type="project" value="UniProtKB-SubCell"/>
</dbReference>